<evidence type="ECO:0000313" key="1">
    <source>
        <dbReference type="EMBL" id="UJO14304.1"/>
    </source>
</evidence>
<organism evidence="1 2">
    <name type="scientific">Passalora fulva</name>
    <name type="common">Tomato leaf mold</name>
    <name type="synonym">Cladosporium fulvum</name>
    <dbReference type="NCBI Taxonomy" id="5499"/>
    <lineage>
        <taxon>Eukaryota</taxon>
        <taxon>Fungi</taxon>
        <taxon>Dikarya</taxon>
        <taxon>Ascomycota</taxon>
        <taxon>Pezizomycotina</taxon>
        <taxon>Dothideomycetes</taxon>
        <taxon>Dothideomycetidae</taxon>
        <taxon>Mycosphaerellales</taxon>
        <taxon>Mycosphaerellaceae</taxon>
        <taxon>Fulvia</taxon>
    </lineage>
</organism>
<evidence type="ECO:0000313" key="2">
    <source>
        <dbReference type="Proteomes" id="UP000756132"/>
    </source>
</evidence>
<dbReference type="RefSeq" id="XP_047758670.1">
    <property type="nucleotide sequence ID" value="XM_047902404.1"/>
</dbReference>
<sequence length="146" mass="16441">MASEDRLCRSNSASHWRHDFAVVENRSEEATRGTVGPFTTKRPPQCFAMVHKMSRWDIDFKIVHPEKELLPRRYPALSLNLPRMMNQSMLCASAAETVTVLHQHTGCLAGRSLQCDRSSAPYELTLSAVNDPFSNRPLSTKPEALT</sequence>
<dbReference type="EMBL" id="CP090164">
    <property type="protein sequence ID" value="UJO14304.1"/>
    <property type="molecule type" value="Genomic_DNA"/>
</dbReference>
<name>A0A9Q8LBQ2_PASFU</name>
<dbReference type="AlphaFoldDB" id="A0A9Q8LBQ2"/>
<dbReference type="KEGG" id="ffu:CLAFUR5_03256"/>
<dbReference type="Proteomes" id="UP000756132">
    <property type="component" value="Chromosome 2"/>
</dbReference>
<reference evidence="1" key="1">
    <citation type="submission" date="2021-12" db="EMBL/GenBank/DDBJ databases">
        <authorList>
            <person name="Zaccaron A."/>
            <person name="Stergiopoulos I."/>
        </authorList>
    </citation>
    <scope>NUCLEOTIDE SEQUENCE</scope>
    <source>
        <strain evidence="1">Race5_Kim</strain>
    </source>
</reference>
<reference evidence="1" key="2">
    <citation type="journal article" date="2022" name="Microb. Genom.">
        <title>A chromosome-scale genome assembly of the tomato pathogen Cladosporium fulvum reveals a compartmentalized genome architecture and the presence of a dispensable chromosome.</title>
        <authorList>
            <person name="Zaccaron A.Z."/>
            <person name="Chen L.H."/>
            <person name="Samaras A."/>
            <person name="Stergiopoulos I."/>
        </authorList>
    </citation>
    <scope>NUCLEOTIDE SEQUENCE</scope>
    <source>
        <strain evidence="1">Race5_Kim</strain>
    </source>
</reference>
<accession>A0A9Q8LBQ2</accession>
<dbReference type="GeneID" id="71983134"/>
<proteinExistence type="predicted"/>
<gene>
    <name evidence="1" type="ORF">CLAFUR5_03256</name>
</gene>
<keyword evidence="2" id="KW-1185">Reference proteome</keyword>
<protein>
    <submittedName>
        <fullName evidence="1">Uncharacterized protein</fullName>
    </submittedName>
</protein>